<sequence length="200" mass="21942">MKQRRTGKKNVWKWGFLALLAFNIALVGVVLLRIGTLKESTGHSPSTAVSQSDVKVGTFTSSRDEVNSTVASYLEQYQTKNNSYSFTATSSDVLFEGTYTLLGYNVPLYVHFTPVVLDDGSIQLDVSSVSAGTLSLPVSDVLKFIASSYDLPSFVEVDSKKSAIILNLPKMDNEAGIYVKATDFNLVNDRISFDIYKKKG</sequence>
<evidence type="ECO:0000313" key="3">
    <source>
        <dbReference type="Proteomes" id="UP001595901"/>
    </source>
</evidence>
<accession>A0ABV8D1H6</accession>
<dbReference type="EMBL" id="JBHSAC010000045">
    <property type="protein sequence ID" value="MFC3932121.1"/>
    <property type="molecule type" value="Genomic_DNA"/>
</dbReference>
<gene>
    <name evidence="2" type="ORF">ACFOSE_04935</name>
</gene>
<dbReference type="InterPro" id="IPR018672">
    <property type="entry name" value="DUF2140"/>
</dbReference>
<protein>
    <submittedName>
        <fullName evidence="2">YpmS family protein</fullName>
    </submittedName>
</protein>
<proteinExistence type="predicted"/>
<evidence type="ECO:0000313" key="2">
    <source>
        <dbReference type="EMBL" id="MFC3932121.1"/>
    </source>
</evidence>
<keyword evidence="1" id="KW-0812">Transmembrane</keyword>
<keyword evidence="3" id="KW-1185">Reference proteome</keyword>
<comment type="caution">
    <text evidence="2">The sequence shown here is derived from an EMBL/GenBank/DDBJ whole genome shotgun (WGS) entry which is preliminary data.</text>
</comment>
<reference evidence="3" key="1">
    <citation type="journal article" date="2019" name="Int. J. Syst. Evol. Microbiol.">
        <title>The Global Catalogue of Microorganisms (GCM) 10K type strain sequencing project: providing services to taxonomists for standard genome sequencing and annotation.</title>
        <authorList>
            <consortium name="The Broad Institute Genomics Platform"/>
            <consortium name="The Broad Institute Genome Sequencing Center for Infectious Disease"/>
            <person name="Wu L."/>
            <person name="Ma J."/>
        </authorList>
    </citation>
    <scope>NUCLEOTIDE SEQUENCE [LARGE SCALE GENOMIC DNA]</scope>
    <source>
        <strain evidence="3">CCUG 58728</strain>
    </source>
</reference>
<keyword evidence="1" id="KW-1133">Transmembrane helix</keyword>
<feature type="transmembrane region" description="Helical" evidence="1">
    <location>
        <begin position="12"/>
        <end position="34"/>
    </location>
</feature>
<dbReference type="Proteomes" id="UP001595901">
    <property type="component" value="Unassembled WGS sequence"/>
</dbReference>
<dbReference type="RefSeq" id="WP_380431248.1">
    <property type="nucleotide sequence ID" value="NZ_JBHSAC010000045.1"/>
</dbReference>
<keyword evidence="1" id="KW-0472">Membrane</keyword>
<dbReference type="Pfam" id="PF09911">
    <property type="entry name" value="DUF2140"/>
    <property type="match status" value="1"/>
</dbReference>
<evidence type="ECO:0000256" key="1">
    <source>
        <dbReference type="SAM" id="Phobius"/>
    </source>
</evidence>
<organism evidence="2 3">
    <name type="scientific">Streptococcus dentapri</name>
    <dbReference type="NCBI Taxonomy" id="573564"/>
    <lineage>
        <taxon>Bacteria</taxon>
        <taxon>Bacillati</taxon>
        <taxon>Bacillota</taxon>
        <taxon>Bacilli</taxon>
        <taxon>Lactobacillales</taxon>
        <taxon>Streptococcaceae</taxon>
        <taxon>Streptococcus</taxon>
    </lineage>
</organism>
<name>A0ABV8D1H6_9STRE</name>